<dbReference type="PANTHER" id="PTHR23355">
    <property type="entry name" value="RIBONUCLEASE"/>
    <property type="match status" value="1"/>
</dbReference>
<evidence type="ECO:0000313" key="2">
    <source>
        <dbReference type="EMBL" id="GAA0253405.1"/>
    </source>
</evidence>
<name>A0ABP3E5V2_9GAMM</name>
<dbReference type="SMART" id="SM00955">
    <property type="entry name" value="RNB"/>
    <property type="match status" value="1"/>
</dbReference>
<keyword evidence="3" id="KW-1185">Reference proteome</keyword>
<proteinExistence type="predicted"/>
<feature type="domain" description="RNB" evidence="1">
    <location>
        <begin position="53"/>
        <end position="370"/>
    </location>
</feature>
<protein>
    <submittedName>
        <fullName evidence="2">RNB domain-containing ribonuclease</fullName>
    </submittedName>
</protein>
<dbReference type="EMBL" id="BAAAFO010000003">
    <property type="protein sequence ID" value="GAA0253405.1"/>
    <property type="molecule type" value="Genomic_DNA"/>
</dbReference>
<evidence type="ECO:0000259" key="1">
    <source>
        <dbReference type="SMART" id="SM00955"/>
    </source>
</evidence>
<organism evidence="2 3">
    <name type="scientific">Rhodanobacter caeni</name>
    <dbReference type="NCBI Taxonomy" id="657654"/>
    <lineage>
        <taxon>Bacteria</taxon>
        <taxon>Pseudomonadati</taxon>
        <taxon>Pseudomonadota</taxon>
        <taxon>Gammaproteobacteria</taxon>
        <taxon>Lysobacterales</taxon>
        <taxon>Rhodanobacteraceae</taxon>
        <taxon>Rhodanobacter</taxon>
    </lineage>
</organism>
<dbReference type="InterPro" id="IPR012340">
    <property type="entry name" value="NA-bd_OB-fold"/>
</dbReference>
<gene>
    <name evidence="2" type="ORF">GCM10009126_18290</name>
</gene>
<comment type="caution">
    <text evidence="2">The sequence shown here is derived from an EMBL/GenBank/DDBJ whole genome shotgun (WGS) entry which is preliminary data.</text>
</comment>
<evidence type="ECO:0000313" key="3">
    <source>
        <dbReference type="Proteomes" id="UP001500657"/>
    </source>
</evidence>
<dbReference type="PANTHER" id="PTHR23355:SF42">
    <property type="entry name" value="RIBONUCLEASE II, CHLOROPLASTIC_MITOCHONDRIAL"/>
    <property type="match status" value="1"/>
</dbReference>
<dbReference type="SUPFAM" id="SSF50249">
    <property type="entry name" value="Nucleic acid-binding proteins"/>
    <property type="match status" value="1"/>
</dbReference>
<dbReference type="Pfam" id="PF18614">
    <property type="entry name" value="RNase_II_C_S1"/>
    <property type="match status" value="1"/>
</dbReference>
<dbReference type="InterPro" id="IPR050180">
    <property type="entry name" value="RNR_Ribonuclease"/>
</dbReference>
<dbReference type="Pfam" id="PF00773">
    <property type="entry name" value="RNB"/>
    <property type="match status" value="1"/>
</dbReference>
<dbReference type="InterPro" id="IPR040596">
    <property type="entry name" value="RNase_II_C_S1"/>
</dbReference>
<dbReference type="InterPro" id="IPR001900">
    <property type="entry name" value="RNase_II/R"/>
</dbReference>
<reference evidence="3" key="1">
    <citation type="journal article" date="2019" name="Int. J. Syst. Evol. Microbiol.">
        <title>The Global Catalogue of Microorganisms (GCM) 10K type strain sequencing project: providing services to taxonomists for standard genome sequencing and annotation.</title>
        <authorList>
            <consortium name="The Broad Institute Genomics Platform"/>
            <consortium name="The Broad Institute Genome Sequencing Center for Infectious Disease"/>
            <person name="Wu L."/>
            <person name="Ma J."/>
        </authorList>
    </citation>
    <scope>NUCLEOTIDE SEQUENCE [LARGE SCALE GENOMIC DNA]</scope>
    <source>
        <strain evidence="3">JCM 16242</strain>
    </source>
</reference>
<sequence length="479" mass="51624">MSTTRRLHIKPEADAAFSRGLGEIQRDLRLPSAFPPEVEAAAAAAAAEPRWPALDRSDIALVTIDPAGAMDLDQAMYVERTDGGYRVHYAIADVAAFVSAGDPVDLEAHRRGETLYGGETKIPLHPRVLSEGAASLLPGQLRPALLWTIELDASGEGVAVDVRRAKVRSRARLDYESVQKRLDAGTAEPMWAVLREIGELRRQREVARGGVSLPLPEQEVSVADGRWMLAFRARLPVEDWNEQISLLTGMAAAYLMVQAGVGILRTLPPPDPRALARLRLTARALAIDWPAALDYPDFIRSLDPSNSLHVAMLTACTSVLRGAGYAVFNGAVPEQSMHSALAAQYTHATAPLRRLVDRYVGEICVALCAKQAVPEWVLAALPGLPTTMQACGHRAGQYENAVLNLAEAVVLAPRVGEVFPGAIVEVAHDDPRKGTVIVREPAIEATVSSTATLPLGADVQVNLVQADPVSRTTRFEWVG</sequence>
<accession>A0ABP3E5V2</accession>
<dbReference type="Proteomes" id="UP001500657">
    <property type="component" value="Unassembled WGS sequence"/>
</dbReference>
<dbReference type="RefSeq" id="WP_343882460.1">
    <property type="nucleotide sequence ID" value="NZ_BAAAFO010000003.1"/>
</dbReference>